<evidence type="ECO:0000256" key="1">
    <source>
        <dbReference type="SAM" id="MobiDB-lite"/>
    </source>
</evidence>
<dbReference type="PANTHER" id="PTHR23149">
    <property type="entry name" value="G PATCH DOMAIN CONTAINING PROTEIN"/>
    <property type="match status" value="1"/>
</dbReference>
<dbReference type="GO" id="GO:0003676">
    <property type="term" value="F:nucleic acid binding"/>
    <property type="evidence" value="ECO:0007669"/>
    <property type="project" value="InterPro"/>
</dbReference>
<evidence type="ECO:0000313" key="3">
    <source>
        <dbReference type="EMBL" id="KDR82761.1"/>
    </source>
</evidence>
<dbReference type="PANTHER" id="PTHR23149:SF32">
    <property type="entry name" value="G-PATCH DOMAIN-CONTAINING PROTEIN"/>
    <property type="match status" value="1"/>
</dbReference>
<dbReference type="InterPro" id="IPR050656">
    <property type="entry name" value="PINX1"/>
</dbReference>
<sequence>MPLDGHSYLVAQGWAGKGTGLRHGAISRPLAVPQKKNLAGLGKDRDEAFPFWDHLFTAAAKSIQVKCLSDDEEEDNGASSSNDVSLKRTATGILSNRRPIDGTPAHSGTATPCDVESGSQTPHLTLMAQAKRDAAKRGLYSMFFRGPVLGPETIAEEEKRLASFVSDAFAAQDSNVQSIMVTEHIEVQMTGKRVAVDLEVTALSQKKRKARGADETTDEKDDEAARKERKRRKKEEKRKQIEGDAEMKRRQKKKEKNDAATAPGGSEISDRRPSSSKKHRESDDNLAEKKDISERKQRKEEKKRSKALRQNEATARNDSSLEQEAVIQKEDARCSERRKEKLISRNPKALETENTTPVQESRPLEKKKKKRKRVDNGGESG</sequence>
<feature type="compositionally biased region" description="Basic residues" evidence="1">
    <location>
        <begin position="227"/>
        <end position="236"/>
    </location>
</feature>
<feature type="compositionally biased region" description="Basic and acidic residues" evidence="1">
    <location>
        <begin position="327"/>
        <end position="351"/>
    </location>
</feature>
<feature type="domain" description="G-patch" evidence="2">
    <location>
        <begin position="5"/>
        <end position="46"/>
    </location>
</feature>
<dbReference type="AlphaFoldDB" id="A0A067THX2"/>
<feature type="compositionally biased region" description="Basic and acidic residues" evidence="1">
    <location>
        <begin position="237"/>
        <end position="248"/>
    </location>
</feature>
<feature type="region of interest" description="Disordered" evidence="1">
    <location>
        <begin position="72"/>
        <end position="118"/>
    </location>
</feature>
<dbReference type="STRING" id="685588.A0A067THX2"/>
<evidence type="ECO:0000259" key="2">
    <source>
        <dbReference type="PROSITE" id="PS50174"/>
    </source>
</evidence>
<dbReference type="PROSITE" id="PS50174">
    <property type="entry name" value="G_PATCH"/>
    <property type="match status" value="1"/>
</dbReference>
<dbReference type="InterPro" id="IPR000467">
    <property type="entry name" value="G_patch_dom"/>
</dbReference>
<feature type="compositionally biased region" description="Polar residues" evidence="1">
    <location>
        <begin position="311"/>
        <end position="322"/>
    </location>
</feature>
<dbReference type="OrthoDB" id="3366546at2759"/>
<protein>
    <recommendedName>
        <fullName evidence="2">G-patch domain-containing protein</fullName>
    </recommendedName>
</protein>
<dbReference type="Proteomes" id="UP000027222">
    <property type="component" value="Unassembled WGS sequence"/>
</dbReference>
<name>A0A067THX2_GALM3</name>
<feature type="region of interest" description="Disordered" evidence="1">
    <location>
        <begin position="204"/>
        <end position="381"/>
    </location>
</feature>
<gene>
    <name evidence="3" type="ORF">GALMADRAFT_220751</name>
</gene>
<dbReference type="HOGENOM" id="CLU_061417_0_0_1"/>
<reference evidence="4" key="1">
    <citation type="journal article" date="2014" name="Proc. Natl. Acad. Sci. U.S.A.">
        <title>Extensive sampling of basidiomycete genomes demonstrates inadequacy of the white-rot/brown-rot paradigm for wood decay fungi.</title>
        <authorList>
            <person name="Riley R."/>
            <person name="Salamov A.A."/>
            <person name="Brown D.W."/>
            <person name="Nagy L.G."/>
            <person name="Floudas D."/>
            <person name="Held B.W."/>
            <person name="Levasseur A."/>
            <person name="Lombard V."/>
            <person name="Morin E."/>
            <person name="Otillar R."/>
            <person name="Lindquist E.A."/>
            <person name="Sun H."/>
            <person name="LaButti K.M."/>
            <person name="Schmutz J."/>
            <person name="Jabbour D."/>
            <person name="Luo H."/>
            <person name="Baker S.E."/>
            <person name="Pisabarro A.G."/>
            <person name="Walton J.D."/>
            <person name="Blanchette R.A."/>
            <person name="Henrissat B."/>
            <person name="Martin F."/>
            <person name="Cullen D."/>
            <person name="Hibbett D.S."/>
            <person name="Grigoriev I.V."/>
        </authorList>
    </citation>
    <scope>NUCLEOTIDE SEQUENCE [LARGE SCALE GENOMIC DNA]</scope>
    <source>
        <strain evidence="4">CBS 339.88</strain>
    </source>
</reference>
<evidence type="ECO:0000313" key="4">
    <source>
        <dbReference type="Proteomes" id="UP000027222"/>
    </source>
</evidence>
<dbReference type="EMBL" id="KL142369">
    <property type="protein sequence ID" value="KDR82761.1"/>
    <property type="molecule type" value="Genomic_DNA"/>
</dbReference>
<accession>A0A067THX2</accession>
<keyword evidence="4" id="KW-1185">Reference proteome</keyword>
<proteinExistence type="predicted"/>
<feature type="compositionally biased region" description="Basic and acidic residues" evidence="1">
    <location>
        <begin position="280"/>
        <end position="303"/>
    </location>
</feature>
<organism evidence="3 4">
    <name type="scientific">Galerina marginata (strain CBS 339.88)</name>
    <dbReference type="NCBI Taxonomy" id="685588"/>
    <lineage>
        <taxon>Eukaryota</taxon>
        <taxon>Fungi</taxon>
        <taxon>Dikarya</taxon>
        <taxon>Basidiomycota</taxon>
        <taxon>Agaricomycotina</taxon>
        <taxon>Agaricomycetes</taxon>
        <taxon>Agaricomycetidae</taxon>
        <taxon>Agaricales</taxon>
        <taxon>Agaricineae</taxon>
        <taxon>Strophariaceae</taxon>
        <taxon>Galerina</taxon>
    </lineage>
</organism>